<proteinExistence type="predicted"/>
<accession>A0ABP7PC32</accession>
<dbReference type="Proteomes" id="UP001418444">
    <property type="component" value="Unassembled WGS sequence"/>
</dbReference>
<comment type="caution">
    <text evidence="1">The sequence shown here is derived from an EMBL/GenBank/DDBJ whole genome shotgun (WGS) entry which is preliminary data.</text>
</comment>
<sequence>MANVYEDAYLTQGVNALVALGNRIGLYTSTGARVGTVYADTTWAAAVLSGSGANRVATRTGSEVTITVPASTVTAGTQITHYGVLTGTTLLRKVDLEPVSITVNRADMAFDVRVTPSLAFNPTE</sequence>
<dbReference type="RefSeq" id="WP_344784081.1">
    <property type="nucleotide sequence ID" value="NZ_BAAAZW010000006.1"/>
</dbReference>
<gene>
    <name evidence="1" type="ORF">GCM10022231_24350</name>
</gene>
<dbReference type="EMBL" id="BAAAZW010000006">
    <property type="protein sequence ID" value="GAA3963199.1"/>
    <property type="molecule type" value="Genomic_DNA"/>
</dbReference>
<protein>
    <submittedName>
        <fullName evidence="1">Uncharacterized protein</fullName>
    </submittedName>
</protein>
<keyword evidence="2" id="KW-1185">Reference proteome</keyword>
<reference evidence="2" key="1">
    <citation type="journal article" date="2019" name="Int. J. Syst. Evol. Microbiol.">
        <title>The Global Catalogue of Microorganisms (GCM) 10K type strain sequencing project: providing services to taxonomists for standard genome sequencing and annotation.</title>
        <authorList>
            <consortium name="The Broad Institute Genomics Platform"/>
            <consortium name="The Broad Institute Genome Sequencing Center for Infectious Disease"/>
            <person name="Wu L."/>
            <person name="Ma J."/>
        </authorList>
    </citation>
    <scope>NUCLEOTIDE SEQUENCE [LARGE SCALE GENOMIC DNA]</scope>
    <source>
        <strain evidence="2">JCM 16923</strain>
    </source>
</reference>
<organism evidence="1 2">
    <name type="scientific">Gordonia caeni</name>
    <dbReference type="NCBI Taxonomy" id="1007097"/>
    <lineage>
        <taxon>Bacteria</taxon>
        <taxon>Bacillati</taxon>
        <taxon>Actinomycetota</taxon>
        <taxon>Actinomycetes</taxon>
        <taxon>Mycobacteriales</taxon>
        <taxon>Gordoniaceae</taxon>
        <taxon>Gordonia</taxon>
    </lineage>
</organism>
<name>A0ABP7PC32_9ACTN</name>
<evidence type="ECO:0000313" key="1">
    <source>
        <dbReference type="EMBL" id="GAA3963199.1"/>
    </source>
</evidence>
<evidence type="ECO:0000313" key="2">
    <source>
        <dbReference type="Proteomes" id="UP001418444"/>
    </source>
</evidence>